<organism evidence="2">
    <name type="scientific">Cacopsylla melanoneura</name>
    <dbReference type="NCBI Taxonomy" id="428564"/>
    <lineage>
        <taxon>Eukaryota</taxon>
        <taxon>Metazoa</taxon>
        <taxon>Ecdysozoa</taxon>
        <taxon>Arthropoda</taxon>
        <taxon>Hexapoda</taxon>
        <taxon>Insecta</taxon>
        <taxon>Pterygota</taxon>
        <taxon>Neoptera</taxon>
        <taxon>Paraneoptera</taxon>
        <taxon>Hemiptera</taxon>
        <taxon>Sternorrhyncha</taxon>
        <taxon>Psylloidea</taxon>
        <taxon>Psyllidae</taxon>
        <taxon>Psyllinae</taxon>
        <taxon>Cacopsylla</taxon>
    </lineage>
</organism>
<evidence type="ECO:0000313" key="2">
    <source>
        <dbReference type="EMBL" id="CAG6605897.1"/>
    </source>
</evidence>
<name>A0A8D8LHF3_9HEMI</name>
<feature type="signal peptide" evidence="1">
    <location>
        <begin position="1"/>
        <end position="16"/>
    </location>
</feature>
<accession>A0A8D8LHF3</accession>
<evidence type="ECO:0008006" key="3">
    <source>
        <dbReference type="Google" id="ProtNLM"/>
    </source>
</evidence>
<protein>
    <recommendedName>
        <fullName evidence="3">Secreted protein</fullName>
    </recommendedName>
</protein>
<dbReference type="EMBL" id="HBUF01001246">
    <property type="protein sequence ID" value="CAG6605898.1"/>
    <property type="molecule type" value="Transcribed_RNA"/>
</dbReference>
<evidence type="ECO:0000256" key="1">
    <source>
        <dbReference type="SAM" id="SignalP"/>
    </source>
</evidence>
<dbReference type="AlphaFoldDB" id="A0A8D8LHF3"/>
<dbReference type="EMBL" id="HBUF01001245">
    <property type="protein sequence ID" value="CAG6605897.1"/>
    <property type="molecule type" value="Transcribed_RNA"/>
</dbReference>
<feature type="chain" id="PRO_5036261357" description="Secreted protein" evidence="1">
    <location>
        <begin position="17"/>
        <end position="166"/>
    </location>
</feature>
<reference evidence="2" key="1">
    <citation type="submission" date="2021-05" db="EMBL/GenBank/DDBJ databases">
        <authorList>
            <person name="Alioto T."/>
            <person name="Alioto T."/>
            <person name="Gomez Garrido J."/>
        </authorList>
    </citation>
    <scope>NUCLEOTIDE SEQUENCE</scope>
</reference>
<keyword evidence="1" id="KW-0732">Signal</keyword>
<sequence>MYMILWLNIAALGIMGNPGFREERGKMFCNFSRSDGHGLPKLDLFSSSELRLIFSGASSMSKSSVSSSSKSDSGGSLILLLLLMMLAASIDVGDFSPSLSRLMSVDSLFSGYFGSTSFSLLATSSSLVKLLCSCSSAFLSLSLSPSLDTLSAAVRDSGVSLGGCMS</sequence>
<proteinExistence type="predicted"/>